<dbReference type="eggNOG" id="COG0793">
    <property type="taxonomic scope" value="Bacteria"/>
</dbReference>
<dbReference type="InterPro" id="IPR005151">
    <property type="entry name" value="Tail-specific_protease"/>
</dbReference>
<dbReference type="KEGG" id="cyc:PCC7424_4807"/>
<dbReference type="AlphaFoldDB" id="B7KD43"/>
<dbReference type="OrthoDB" id="9812068at2"/>
<name>B7KD43_GLOC7</name>
<feature type="transmembrane region" description="Helical" evidence="1">
    <location>
        <begin position="12"/>
        <end position="33"/>
    </location>
</feature>
<dbReference type="SUPFAM" id="SSF50156">
    <property type="entry name" value="PDZ domain-like"/>
    <property type="match status" value="1"/>
</dbReference>
<keyword evidence="1" id="KW-1133">Transmembrane helix</keyword>
<dbReference type="InterPro" id="IPR028204">
    <property type="entry name" value="Tricorn_C1"/>
</dbReference>
<gene>
    <name evidence="3" type="ordered locus">PCC7424_4807</name>
</gene>
<dbReference type="Pfam" id="PF14684">
    <property type="entry name" value="Tricorn_C1"/>
    <property type="match status" value="1"/>
</dbReference>
<reference evidence="4" key="1">
    <citation type="journal article" date="2011" name="MBio">
        <title>Novel metabolic attributes of the genus Cyanothece, comprising a group of unicellular nitrogen-fixing Cyanobacteria.</title>
        <authorList>
            <person name="Bandyopadhyay A."/>
            <person name="Elvitigala T."/>
            <person name="Welsh E."/>
            <person name="Stockel J."/>
            <person name="Liberton M."/>
            <person name="Min H."/>
            <person name="Sherman L.A."/>
            <person name="Pakrasi H.B."/>
        </authorList>
    </citation>
    <scope>NUCLEOTIDE SEQUENCE [LARGE SCALE GENOMIC DNA]</scope>
    <source>
        <strain evidence="4">PCC 7424</strain>
    </source>
</reference>
<dbReference type="STRING" id="65393.PCC7424_4807"/>
<dbReference type="GO" id="GO:0004175">
    <property type="term" value="F:endopeptidase activity"/>
    <property type="evidence" value="ECO:0007669"/>
    <property type="project" value="TreeGrafter"/>
</dbReference>
<organism evidence="3 4">
    <name type="scientific">Gloeothece citriformis (strain PCC 7424)</name>
    <name type="common">Cyanothece sp. (strain PCC 7424)</name>
    <dbReference type="NCBI Taxonomy" id="65393"/>
    <lineage>
        <taxon>Bacteria</taxon>
        <taxon>Bacillati</taxon>
        <taxon>Cyanobacteriota</taxon>
        <taxon>Cyanophyceae</taxon>
        <taxon>Oscillatoriophycideae</taxon>
        <taxon>Chroococcales</taxon>
        <taxon>Aphanothecaceae</taxon>
        <taxon>Gloeothece</taxon>
        <taxon>Gloeothece citriformis</taxon>
    </lineage>
</organism>
<evidence type="ECO:0000313" key="4">
    <source>
        <dbReference type="Proteomes" id="UP000002384"/>
    </source>
</evidence>
<dbReference type="InterPro" id="IPR001478">
    <property type="entry name" value="PDZ"/>
</dbReference>
<accession>B7KD43</accession>
<dbReference type="GO" id="GO:0030288">
    <property type="term" value="C:outer membrane-bounded periplasmic space"/>
    <property type="evidence" value="ECO:0007669"/>
    <property type="project" value="TreeGrafter"/>
</dbReference>
<dbReference type="PANTHER" id="PTHR32060:SF30">
    <property type="entry name" value="CARBOXY-TERMINAL PROCESSING PROTEASE CTPA"/>
    <property type="match status" value="1"/>
</dbReference>
<dbReference type="Gene3D" id="3.30.750.44">
    <property type="match status" value="1"/>
</dbReference>
<dbReference type="CDD" id="cd07562">
    <property type="entry name" value="Peptidase_S41_TRI"/>
    <property type="match status" value="1"/>
</dbReference>
<dbReference type="Pfam" id="PF17820">
    <property type="entry name" value="PDZ_6"/>
    <property type="match status" value="1"/>
</dbReference>
<dbReference type="SUPFAM" id="SSF52096">
    <property type="entry name" value="ClpP/crotonase"/>
    <property type="match status" value="1"/>
</dbReference>
<dbReference type="Proteomes" id="UP000002384">
    <property type="component" value="Chromosome"/>
</dbReference>
<dbReference type="PROSITE" id="PS50106">
    <property type="entry name" value="PDZ"/>
    <property type="match status" value="1"/>
</dbReference>
<keyword evidence="1" id="KW-0812">Transmembrane</keyword>
<dbReference type="Gene3D" id="3.90.226.10">
    <property type="entry name" value="2-enoyl-CoA Hydratase, Chain A, domain 1"/>
    <property type="match status" value="1"/>
</dbReference>
<dbReference type="Gene3D" id="2.30.42.10">
    <property type="match status" value="1"/>
</dbReference>
<evidence type="ECO:0000259" key="2">
    <source>
        <dbReference type="PROSITE" id="PS50106"/>
    </source>
</evidence>
<protein>
    <submittedName>
        <fullName evidence="3">Peptidase S41</fullName>
    </submittedName>
</protein>
<dbReference type="GO" id="GO:0008236">
    <property type="term" value="F:serine-type peptidase activity"/>
    <property type="evidence" value="ECO:0007669"/>
    <property type="project" value="InterPro"/>
</dbReference>
<dbReference type="SMART" id="SM00245">
    <property type="entry name" value="TSPc"/>
    <property type="match status" value="1"/>
</dbReference>
<dbReference type="InterPro" id="IPR041489">
    <property type="entry name" value="PDZ_6"/>
</dbReference>
<evidence type="ECO:0000256" key="1">
    <source>
        <dbReference type="SAM" id="Phobius"/>
    </source>
</evidence>
<dbReference type="Pfam" id="PF03572">
    <property type="entry name" value="Peptidase_S41"/>
    <property type="match status" value="1"/>
</dbReference>
<dbReference type="RefSeq" id="WP_015956746.1">
    <property type="nucleotide sequence ID" value="NC_011729.1"/>
</dbReference>
<dbReference type="InterPro" id="IPR029045">
    <property type="entry name" value="ClpP/crotonase-like_dom_sf"/>
</dbReference>
<dbReference type="GO" id="GO:0007165">
    <property type="term" value="P:signal transduction"/>
    <property type="evidence" value="ECO:0007669"/>
    <property type="project" value="TreeGrafter"/>
</dbReference>
<dbReference type="GO" id="GO:0006508">
    <property type="term" value="P:proteolysis"/>
    <property type="evidence" value="ECO:0007669"/>
    <property type="project" value="InterPro"/>
</dbReference>
<dbReference type="EMBL" id="CP001291">
    <property type="protein sequence ID" value="ACK73164.1"/>
    <property type="molecule type" value="Genomic_DNA"/>
</dbReference>
<keyword evidence="4" id="KW-1185">Reference proteome</keyword>
<feature type="domain" description="PDZ" evidence="2">
    <location>
        <begin position="139"/>
        <end position="209"/>
    </location>
</feature>
<dbReference type="HOGENOM" id="CLU_048401_0_0_3"/>
<sequence>MKKYTIKQIQQSLGLVSLVSIVAILVFSIHLILPVFSQDKSSNIQVFNQVWQTVQENFYDSNFNGVDWESMKQKYSDQVKSSQTKAELADVINQMLSELNTSHTHFYTPQQTQYYQLLGIFASGSPQLQEQLKQWFPTGEIEYSGIGIFTKEIDGQIFVSGVLDGLPAHQAGILVGDRIISVEGKPFDPVESFRNKAGQPVTLTIQRQSLPNPETSVTVVPKMLNANTMFSEAMKASIEVKQIQNKNIGYVHIWSYAGEQYQELLEDELFYGELRSADVLVLDLRGGWGGAPLTALNIYTAKPLSIKNVPRNRAGYTINATWNKPVIMIVDGGSRSSKEILAFAFKQQNIGLVVGSKTPGAVVAGRAFLMDDGSLLYVAVGDVYVYEKYRLEGQGVMPDIEVPFPLQYAQGKDAQKERAIEEALKAVE</sequence>
<dbReference type="PANTHER" id="PTHR32060">
    <property type="entry name" value="TAIL-SPECIFIC PROTEASE"/>
    <property type="match status" value="1"/>
</dbReference>
<proteinExistence type="predicted"/>
<dbReference type="InterPro" id="IPR036034">
    <property type="entry name" value="PDZ_sf"/>
</dbReference>
<evidence type="ECO:0000313" key="3">
    <source>
        <dbReference type="EMBL" id="ACK73164.1"/>
    </source>
</evidence>
<dbReference type="SMART" id="SM00228">
    <property type="entry name" value="PDZ"/>
    <property type="match status" value="1"/>
</dbReference>
<keyword evidence="1" id="KW-0472">Membrane</keyword>